<evidence type="ECO:0000256" key="4">
    <source>
        <dbReference type="ARBA" id="ARBA00022723"/>
    </source>
</evidence>
<dbReference type="NCBIfam" id="TIGR01879">
    <property type="entry name" value="hydantase"/>
    <property type="match status" value="1"/>
</dbReference>
<feature type="binding site" evidence="7">
    <location>
        <position position="203"/>
    </location>
    <ligand>
        <name>Zn(2+)</name>
        <dbReference type="ChEBI" id="CHEBI:29105"/>
        <label>1</label>
    </ligand>
</feature>
<dbReference type="InterPro" id="IPR002933">
    <property type="entry name" value="Peptidase_M20"/>
</dbReference>
<dbReference type="InterPro" id="IPR011650">
    <property type="entry name" value="Peptidase_M20_dimer"/>
</dbReference>
<comment type="similarity">
    <text evidence="2">Belongs to the peptidase M20 family.</text>
</comment>
<dbReference type="NCBIfam" id="NF006775">
    <property type="entry name" value="PRK09290.2-5"/>
    <property type="match status" value="1"/>
</dbReference>
<dbReference type="InterPro" id="IPR010158">
    <property type="entry name" value="Amidase_Cbmase"/>
</dbReference>
<dbReference type="PIRSF" id="PIRSF001235">
    <property type="entry name" value="Amidase_carbamoylase"/>
    <property type="match status" value="1"/>
</dbReference>
<dbReference type="Pfam" id="PF01546">
    <property type="entry name" value="Peptidase_M20"/>
    <property type="match status" value="1"/>
</dbReference>
<feature type="binding site" evidence="7">
    <location>
        <position position="393"/>
    </location>
    <ligand>
        <name>Zn(2+)</name>
        <dbReference type="ChEBI" id="CHEBI:29105"/>
        <label>2</label>
    </ligand>
</feature>
<feature type="binding site" evidence="8">
    <location>
        <position position="299"/>
    </location>
    <ligand>
        <name>allantoate</name>
        <dbReference type="ChEBI" id="CHEBI:17536"/>
    </ligand>
</feature>
<evidence type="ECO:0000313" key="10">
    <source>
        <dbReference type="EMBL" id="ACR14014.1"/>
    </source>
</evidence>
<accession>C5BIQ4</accession>
<feature type="binding site" evidence="8">
    <location>
        <position position="228"/>
    </location>
    <ligand>
        <name>allantoate</name>
        <dbReference type="ChEBI" id="CHEBI:17536"/>
    </ligand>
</feature>
<dbReference type="HOGENOM" id="CLU_024588_6_1_6"/>
<name>C5BIQ4_TERTT</name>
<reference evidence="10 11" key="1">
    <citation type="journal article" date="2009" name="PLoS ONE">
        <title>The complete genome of Teredinibacter turnerae T7901: an intracellular endosymbiont of marine wood-boring bivalves (shipworms).</title>
        <authorList>
            <person name="Yang J.C."/>
            <person name="Madupu R."/>
            <person name="Durkin A.S."/>
            <person name="Ekborg N.A."/>
            <person name="Pedamallu C.S."/>
            <person name="Hostetler J.B."/>
            <person name="Radune D."/>
            <person name="Toms B.S."/>
            <person name="Henrissat B."/>
            <person name="Coutinho P.M."/>
            <person name="Schwarz S."/>
            <person name="Field L."/>
            <person name="Trindade-Silva A.E."/>
            <person name="Soares C.A.G."/>
            <person name="Elshahawi S."/>
            <person name="Hanora A."/>
            <person name="Schmidt E.W."/>
            <person name="Haygood M.G."/>
            <person name="Posfai J."/>
            <person name="Benner J."/>
            <person name="Madinger C."/>
            <person name="Nove J."/>
            <person name="Anton B."/>
            <person name="Chaudhary K."/>
            <person name="Foster J."/>
            <person name="Holman A."/>
            <person name="Kumar S."/>
            <person name="Lessard P.A."/>
            <person name="Luyten Y.A."/>
            <person name="Slatko B."/>
            <person name="Wood N."/>
            <person name="Wu B."/>
            <person name="Teplitski M."/>
            <person name="Mougous J.D."/>
            <person name="Ward N."/>
            <person name="Eisen J.A."/>
            <person name="Badger J.H."/>
            <person name="Distel D.L."/>
        </authorList>
    </citation>
    <scope>NUCLEOTIDE SEQUENCE [LARGE SCALE GENOMIC DNA]</scope>
    <source>
        <strain evidence="11">ATCC 39867 / T7901</strain>
    </source>
</reference>
<evidence type="ECO:0000256" key="3">
    <source>
        <dbReference type="ARBA" id="ARBA00011738"/>
    </source>
</evidence>
<evidence type="ECO:0000256" key="5">
    <source>
        <dbReference type="ARBA" id="ARBA00022801"/>
    </source>
</evidence>
<dbReference type="PANTHER" id="PTHR32494">
    <property type="entry name" value="ALLANTOATE DEIMINASE-RELATED"/>
    <property type="match status" value="1"/>
</dbReference>
<dbReference type="EMBL" id="CP001614">
    <property type="protein sequence ID" value="ACR14014.1"/>
    <property type="molecule type" value="Genomic_DNA"/>
</dbReference>
<evidence type="ECO:0000313" key="11">
    <source>
        <dbReference type="Proteomes" id="UP000009080"/>
    </source>
</evidence>
<feature type="binding site" evidence="7">
    <location>
        <position position="139"/>
    </location>
    <ligand>
        <name>Zn(2+)</name>
        <dbReference type="ChEBI" id="CHEBI:29105"/>
        <label>2</label>
    </ligand>
</feature>
<evidence type="ECO:0000256" key="6">
    <source>
        <dbReference type="ARBA" id="ARBA00023211"/>
    </source>
</evidence>
<dbReference type="Pfam" id="PF07687">
    <property type="entry name" value="M20_dimer"/>
    <property type="match status" value="1"/>
</dbReference>
<dbReference type="Proteomes" id="UP000009080">
    <property type="component" value="Chromosome"/>
</dbReference>
<dbReference type="PANTHER" id="PTHR32494:SF19">
    <property type="entry name" value="ALLANTOATE DEIMINASE-RELATED"/>
    <property type="match status" value="1"/>
</dbReference>
<evidence type="ECO:0000256" key="2">
    <source>
        <dbReference type="ARBA" id="ARBA00006153"/>
    </source>
</evidence>
<dbReference type="InterPro" id="IPR036264">
    <property type="entry name" value="Bact_exopeptidase_dim_dom"/>
</dbReference>
<dbReference type="RefSeq" id="WP_015820129.1">
    <property type="nucleotide sequence ID" value="NC_012997.1"/>
</dbReference>
<keyword evidence="6" id="KW-0464">Manganese</keyword>
<proteinExistence type="inferred from homology"/>
<dbReference type="KEGG" id="ttu:TERTU_2027"/>
<dbReference type="Gene3D" id="3.30.70.360">
    <property type="match status" value="1"/>
</dbReference>
<comment type="cofactor">
    <cofactor evidence="7">
        <name>Zn(2+)</name>
        <dbReference type="ChEBI" id="CHEBI:29105"/>
    </cofactor>
    <text evidence="7">Binds 2 Zn(2+) ions per subunit.</text>
</comment>
<keyword evidence="11" id="KW-1185">Reference proteome</keyword>
<dbReference type="AlphaFoldDB" id="C5BIQ4"/>
<keyword evidence="4 7" id="KW-0479">Metal-binding</keyword>
<feature type="domain" description="Peptidase M20 dimerisation" evidence="9">
    <location>
        <begin position="224"/>
        <end position="319"/>
    </location>
</feature>
<gene>
    <name evidence="10" type="ordered locus">TERTU_2027</name>
</gene>
<feature type="binding site" evidence="7">
    <location>
        <position position="104"/>
    </location>
    <ligand>
        <name>Zn(2+)</name>
        <dbReference type="ChEBI" id="CHEBI:29105"/>
        <label>1</label>
    </ligand>
</feature>
<dbReference type="eggNOG" id="COG0624">
    <property type="taxonomic scope" value="Bacteria"/>
</dbReference>
<organism evidence="10 11">
    <name type="scientific">Teredinibacter turnerae (strain ATCC 39867 / T7901)</name>
    <dbReference type="NCBI Taxonomy" id="377629"/>
    <lineage>
        <taxon>Bacteria</taxon>
        <taxon>Pseudomonadati</taxon>
        <taxon>Pseudomonadota</taxon>
        <taxon>Gammaproteobacteria</taxon>
        <taxon>Cellvibrionales</taxon>
        <taxon>Cellvibrionaceae</taxon>
        <taxon>Teredinibacter</taxon>
    </lineage>
</organism>
<evidence type="ECO:0000256" key="8">
    <source>
        <dbReference type="PIRSR" id="PIRSR001235-2"/>
    </source>
</evidence>
<dbReference type="GO" id="GO:0046872">
    <property type="term" value="F:metal ion binding"/>
    <property type="evidence" value="ECO:0007669"/>
    <property type="project" value="UniProtKB-KW"/>
</dbReference>
<dbReference type="GO" id="GO:0016813">
    <property type="term" value="F:hydrolase activity, acting on carbon-nitrogen (but not peptide) bonds, in linear amidines"/>
    <property type="evidence" value="ECO:0007669"/>
    <property type="project" value="InterPro"/>
</dbReference>
<evidence type="ECO:0000256" key="7">
    <source>
        <dbReference type="PIRSR" id="PIRSR001235-1"/>
    </source>
</evidence>
<dbReference type="CDD" id="cd03884">
    <property type="entry name" value="M20_bAS"/>
    <property type="match status" value="1"/>
</dbReference>
<dbReference type="OrthoDB" id="9808195at2"/>
<dbReference type="SUPFAM" id="SSF53187">
    <property type="entry name" value="Zn-dependent exopeptidases"/>
    <property type="match status" value="1"/>
</dbReference>
<comment type="cofactor">
    <cofactor evidence="1">
        <name>Mn(2+)</name>
        <dbReference type="ChEBI" id="CHEBI:29035"/>
    </cofactor>
</comment>
<comment type="subunit">
    <text evidence="3">Homodimer.</text>
</comment>
<keyword evidence="7" id="KW-0862">Zinc</keyword>
<dbReference type="STRING" id="377629.TERTU_2027"/>
<dbReference type="Gene3D" id="3.40.630.10">
    <property type="entry name" value="Zn peptidases"/>
    <property type="match status" value="1"/>
</dbReference>
<feature type="binding site" evidence="7">
    <location>
        <position position="104"/>
    </location>
    <ligand>
        <name>Zn(2+)</name>
        <dbReference type="ChEBI" id="CHEBI:29105"/>
        <label>2</label>
    </ligand>
</feature>
<feature type="binding site" evidence="7">
    <location>
        <position position="93"/>
    </location>
    <ligand>
        <name>Zn(2+)</name>
        <dbReference type="ChEBI" id="CHEBI:29105"/>
        <label>1</label>
    </ligand>
</feature>
<protein>
    <submittedName>
        <fullName evidence="10">Amidase, hydantoinase/carbamoylase family</fullName>
        <ecNumber evidence="10">3.5.-.-</ecNumber>
    </submittedName>
</protein>
<dbReference type="EC" id="3.5.-.-" evidence="10"/>
<keyword evidence="5 10" id="KW-0378">Hydrolase</keyword>
<feature type="binding site" evidence="8">
    <location>
        <position position="286"/>
    </location>
    <ligand>
        <name>allantoate</name>
        <dbReference type="ChEBI" id="CHEBI:17536"/>
    </ligand>
</feature>
<dbReference type="SUPFAM" id="SSF55031">
    <property type="entry name" value="Bacterial exopeptidase dimerisation domain"/>
    <property type="match status" value="1"/>
</dbReference>
<evidence type="ECO:0000256" key="1">
    <source>
        <dbReference type="ARBA" id="ARBA00001936"/>
    </source>
</evidence>
<sequence>MSEQEVFRRPSESAFQQAALRVYDRCESLASVSCLPNGVGRYYLTPEHAACNQRVLAWMSEAGMETWIDAAGNCWGRWACDNPDAQTVILGSHLDTVAMAGKYDGILGVLSAIEVVELLKAEGVTLPYHIDVVGFGDEEGVRFGTTLLGSAAVAGRWQNDWFNLTDENGVTLAEAFRQFGLTPEEIGSANRARDDIKAYLELHIEQGPVLEQLGLPLGIVTAIAGARRFRFTLKGLAGHAGTVPMSMRRDPLTAAAKILTEIENLAIANSVVATVGKLEVRPAAVNVIPGECVFTLDIRSSEDAVRDKTVSAIFAVAEAFCESSGIHLDTEEFHHADAVECAAWLQTKIEQSLREVDLPVHSLMSGAGHDAMIFGGVFDIAMLFVRCEKGISHNPAEAVDVADVKAGLQGFARLLGNI</sequence>
<evidence type="ECO:0000259" key="9">
    <source>
        <dbReference type="Pfam" id="PF07687"/>
    </source>
</evidence>